<comment type="similarity">
    <text evidence="7">Belongs to the WUS homeobox family.</text>
</comment>
<dbReference type="Proteomes" id="UP000250321">
    <property type="component" value="Unassembled WGS sequence"/>
</dbReference>
<dbReference type="GO" id="GO:0003677">
    <property type="term" value="F:DNA binding"/>
    <property type="evidence" value="ECO:0007669"/>
    <property type="project" value="UniProtKB-KW"/>
</dbReference>
<keyword evidence="2" id="KW-0805">Transcription regulation</keyword>
<evidence type="ECO:0000313" key="9">
    <source>
        <dbReference type="Proteomes" id="UP000250321"/>
    </source>
</evidence>
<keyword evidence="9" id="KW-1185">Reference proteome</keyword>
<dbReference type="PANTHER" id="PTHR47288:SF1">
    <property type="entry name" value="WUSCHEL-RELATED HOMEOBOX 9"/>
    <property type="match status" value="1"/>
</dbReference>
<dbReference type="OrthoDB" id="1935198at2759"/>
<keyword evidence="5" id="KW-0804">Transcription</keyword>
<protein>
    <submittedName>
        <fullName evidence="8">Uncharacterized protein</fullName>
    </submittedName>
</protein>
<name>A0A314YDW1_PRUYE</name>
<evidence type="ECO:0000256" key="5">
    <source>
        <dbReference type="ARBA" id="ARBA00023163"/>
    </source>
</evidence>
<keyword evidence="6" id="KW-0539">Nucleus</keyword>
<evidence type="ECO:0000256" key="6">
    <source>
        <dbReference type="ARBA" id="ARBA00023242"/>
    </source>
</evidence>
<organism evidence="8 9">
    <name type="scientific">Prunus yedoensis var. nudiflora</name>
    <dbReference type="NCBI Taxonomy" id="2094558"/>
    <lineage>
        <taxon>Eukaryota</taxon>
        <taxon>Viridiplantae</taxon>
        <taxon>Streptophyta</taxon>
        <taxon>Embryophyta</taxon>
        <taxon>Tracheophyta</taxon>
        <taxon>Spermatophyta</taxon>
        <taxon>Magnoliopsida</taxon>
        <taxon>eudicotyledons</taxon>
        <taxon>Gunneridae</taxon>
        <taxon>Pentapetalae</taxon>
        <taxon>rosids</taxon>
        <taxon>fabids</taxon>
        <taxon>Rosales</taxon>
        <taxon>Rosaceae</taxon>
        <taxon>Amygdaloideae</taxon>
        <taxon>Amygdaleae</taxon>
        <taxon>Prunus</taxon>
    </lineage>
</organism>
<dbReference type="GO" id="GO:0003700">
    <property type="term" value="F:DNA-binding transcription factor activity"/>
    <property type="evidence" value="ECO:0007669"/>
    <property type="project" value="InterPro"/>
</dbReference>
<comment type="caution">
    <text evidence="8">The sequence shown here is derived from an EMBL/GenBank/DDBJ whole genome shotgun (WGS) entry which is preliminary data.</text>
</comment>
<evidence type="ECO:0000256" key="3">
    <source>
        <dbReference type="ARBA" id="ARBA00023125"/>
    </source>
</evidence>
<dbReference type="STRING" id="2094558.A0A314YDW1"/>
<evidence type="ECO:0000256" key="7">
    <source>
        <dbReference type="ARBA" id="ARBA00024040"/>
    </source>
</evidence>
<gene>
    <name evidence="8" type="ORF">Pyn_24248</name>
</gene>
<proteinExistence type="inferred from homology"/>
<dbReference type="InterPro" id="IPR044557">
    <property type="entry name" value="WOX8/9-like"/>
</dbReference>
<dbReference type="AlphaFoldDB" id="A0A314YDW1"/>
<keyword evidence="1" id="KW-0217">Developmental protein</keyword>
<evidence type="ECO:0000256" key="4">
    <source>
        <dbReference type="ARBA" id="ARBA00023155"/>
    </source>
</evidence>
<evidence type="ECO:0000313" key="8">
    <source>
        <dbReference type="EMBL" id="PQQ04573.1"/>
    </source>
</evidence>
<keyword evidence="4" id="KW-0371">Homeobox</keyword>
<dbReference type="GO" id="GO:0050793">
    <property type="term" value="P:regulation of developmental process"/>
    <property type="evidence" value="ECO:0007669"/>
    <property type="project" value="InterPro"/>
</dbReference>
<dbReference type="EMBL" id="PJQY01001223">
    <property type="protein sequence ID" value="PQQ04573.1"/>
    <property type="molecule type" value="Genomic_DNA"/>
</dbReference>
<evidence type="ECO:0000256" key="2">
    <source>
        <dbReference type="ARBA" id="ARBA00023015"/>
    </source>
</evidence>
<accession>A0A314YDW1</accession>
<evidence type="ECO:0000256" key="1">
    <source>
        <dbReference type="ARBA" id="ARBA00022473"/>
    </source>
</evidence>
<reference evidence="8 9" key="1">
    <citation type="submission" date="2018-02" db="EMBL/GenBank/DDBJ databases">
        <title>Draft genome of wild Prunus yedoensis var. nudiflora.</title>
        <authorList>
            <person name="Baek S."/>
            <person name="Kim J.-H."/>
            <person name="Choi K."/>
            <person name="Kim G.-B."/>
            <person name="Cho A."/>
            <person name="Jang H."/>
            <person name="Shin C.-H."/>
            <person name="Yu H.-J."/>
            <person name="Mun J.-H."/>
        </authorList>
    </citation>
    <scope>NUCLEOTIDE SEQUENCE [LARGE SCALE GENOMIC DNA]</scope>
    <source>
        <strain evidence="9">cv. Jeju island</strain>
        <tissue evidence="8">Leaf</tissue>
    </source>
</reference>
<dbReference type="PANTHER" id="PTHR47288">
    <property type="entry name" value="WUSCHEL-RELATED HOMEOBOX 9"/>
    <property type="match status" value="1"/>
</dbReference>
<sequence>MASSNRHWPSMFKSKPANCSTHHQWQPDINLLSFQTDATDPLTPQVTNSYTFNLMCKF</sequence>
<keyword evidence="3" id="KW-0238">DNA-binding</keyword>